<evidence type="ECO:0000256" key="1">
    <source>
        <dbReference type="SAM" id="MobiDB-lite"/>
    </source>
</evidence>
<sequence length="198" mass="22869">MAGSENKDVPENEEEISGQEDVDEEESSEEEAPVVVKAKPKSKFILLHEFIRETDKFLSRFDDLVENRDQQKTLYLARTNPLRETLVTLLLRFIQNELPRDDYLYKHIKCCDEEPLNNEEFAEHYEEAHKKDDEGKTSPELDAIGAYNDVCKFYIAEGKVVNVDLLFKLRRLLRKTNTVMGAVLLDTSDAIAAQMIKQ</sequence>
<evidence type="ECO:0000313" key="3">
    <source>
        <dbReference type="Proteomes" id="UP000069940"/>
    </source>
</evidence>
<proteinExistence type="predicted"/>
<organism evidence="2 3">
    <name type="scientific">Aedes albopictus</name>
    <name type="common">Asian tiger mosquito</name>
    <name type="synonym">Stegomyia albopicta</name>
    <dbReference type="NCBI Taxonomy" id="7160"/>
    <lineage>
        <taxon>Eukaryota</taxon>
        <taxon>Metazoa</taxon>
        <taxon>Ecdysozoa</taxon>
        <taxon>Arthropoda</taxon>
        <taxon>Hexapoda</taxon>
        <taxon>Insecta</taxon>
        <taxon>Pterygota</taxon>
        <taxon>Neoptera</taxon>
        <taxon>Endopterygota</taxon>
        <taxon>Diptera</taxon>
        <taxon>Nematocera</taxon>
        <taxon>Culicoidea</taxon>
        <taxon>Culicidae</taxon>
        <taxon>Culicinae</taxon>
        <taxon>Aedini</taxon>
        <taxon>Aedes</taxon>
        <taxon>Stegomyia</taxon>
    </lineage>
</organism>
<dbReference type="RefSeq" id="XP_029727971.1">
    <property type="nucleotide sequence ID" value="XM_029872111.2"/>
</dbReference>
<reference evidence="3" key="1">
    <citation type="journal article" date="2015" name="Proc. Natl. Acad. Sci. U.S.A.">
        <title>Genome sequence of the Asian Tiger mosquito, Aedes albopictus, reveals insights into its biology, genetics, and evolution.</title>
        <authorList>
            <person name="Chen X.G."/>
            <person name="Jiang X."/>
            <person name="Gu J."/>
            <person name="Xu M."/>
            <person name="Wu Y."/>
            <person name="Deng Y."/>
            <person name="Zhang C."/>
            <person name="Bonizzoni M."/>
            <person name="Dermauw W."/>
            <person name="Vontas J."/>
            <person name="Armbruster P."/>
            <person name="Huang X."/>
            <person name="Yang Y."/>
            <person name="Zhang H."/>
            <person name="He W."/>
            <person name="Peng H."/>
            <person name="Liu Y."/>
            <person name="Wu K."/>
            <person name="Chen J."/>
            <person name="Lirakis M."/>
            <person name="Topalis P."/>
            <person name="Van Leeuwen T."/>
            <person name="Hall A.B."/>
            <person name="Jiang X."/>
            <person name="Thorpe C."/>
            <person name="Mueller R.L."/>
            <person name="Sun C."/>
            <person name="Waterhouse R.M."/>
            <person name="Yan G."/>
            <person name="Tu Z.J."/>
            <person name="Fang X."/>
            <person name="James A.A."/>
        </authorList>
    </citation>
    <scope>NUCLEOTIDE SEQUENCE [LARGE SCALE GENOMIC DNA]</scope>
    <source>
        <strain evidence="3">Foshan</strain>
    </source>
</reference>
<feature type="compositionally biased region" description="Acidic residues" evidence="1">
    <location>
        <begin position="11"/>
        <end position="32"/>
    </location>
</feature>
<feature type="compositionally biased region" description="Basic and acidic residues" evidence="1">
    <location>
        <begin position="1"/>
        <end position="10"/>
    </location>
</feature>
<feature type="region of interest" description="Disordered" evidence="1">
    <location>
        <begin position="1"/>
        <end position="34"/>
    </location>
</feature>
<keyword evidence="3" id="KW-1185">Reference proteome</keyword>
<dbReference type="EnsemblMetazoa" id="AALFPA23_022003.R32578">
    <property type="protein sequence ID" value="AALFPA23_022003.P32578"/>
    <property type="gene ID" value="AALFPA23_022003"/>
</dbReference>
<accession>A0ABM1ZVB2</accession>
<protein>
    <submittedName>
        <fullName evidence="2">Uncharacterized protein</fullName>
    </submittedName>
</protein>
<dbReference type="GeneID" id="115266147"/>
<reference evidence="2" key="2">
    <citation type="submission" date="2025-05" db="UniProtKB">
        <authorList>
            <consortium name="EnsemblMetazoa"/>
        </authorList>
    </citation>
    <scope>IDENTIFICATION</scope>
    <source>
        <strain evidence="2">Foshan</strain>
    </source>
</reference>
<evidence type="ECO:0000313" key="2">
    <source>
        <dbReference type="EnsemblMetazoa" id="AALFPA23_022003.P32578"/>
    </source>
</evidence>
<name>A0ABM1ZVB2_AEDAL</name>
<dbReference type="Proteomes" id="UP000069940">
    <property type="component" value="Unassembled WGS sequence"/>
</dbReference>